<feature type="transmembrane region" description="Helical" evidence="5">
    <location>
        <begin position="207"/>
        <end position="230"/>
    </location>
</feature>
<dbReference type="InterPro" id="IPR004837">
    <property type="entry name" value="NaCa_Exmemb"/>
</dbReference>
<feature type="transmembrane region" description="Helical" evidence="5">
    <location>
        <begin position="242"/>
        <end position="261"/>
    </location>
</feature>
<dbReference type="GO" id="GO:0005886">
    <property type="term" value="C:plasma membrane"/>
    <property type="evidence" value="ECO:0007669"/>
    <property type="project" value="TreeGrafter"/>
</dbReference>
<dbReference type="Pfam" id="PF01699">
    <property type="entry name" value="Na_Ca_ex"/>
    <property type="match status" value="2"/>
</dbReference>
<dbReference type="AlphaFoldDB" id="A0A7Y3RJR1"/>
<keyword evidence="4 5" id="KW-0472">Membrane</keyword>
<keyword evidence="8" id="KW-1185">Reference proteome</keyword>
<keyword evidence="3 5" id="KW-1133">Transmembrane helix</keyword>
<dbReference type="PANTHER" id="PTHR10846:SF8">
    <property type="entry name" value="INNER MEMBRANE PROTEIN YRBG"/>
    <property type="match status" value="1"/>
</dbReference>
<dbReference type="GO" id="GO:0006874">
    <property type="term" value="P:intracellular calcium ion homeostasis"/>
    <property type="evidence" value="ECO:0007669"/>
    <property type="project" value="TreeGrafter"/>
</dbReference>
<dbReference type="Gene3D" id="1.20.1420.30">
    <property type="entry name" value="NCX, central ion-binding region"/>
    <property type="match status" value="1"/>
</dbReference>
<evidence type="ECO:0000256" key="2">
    <source>
        <dbReference type="ARBA" id="ARBA00022692"/>
    </source>
</evidence>
<feature type="transmembrane region" description="Helical" evidence="5">
    <location>
        <begin position="296"/>
        <end position="318"/>
    </location>
</feature>
<name>A0A7Y3RJR1_9PROT</name>
<dbReference type="PANTHER" id="PTHR10846">
    <property type="entry name" value="SODIUM/POTASSIUM/CALCIUM EXCHANGER"/>
    <property type="match status" value="1"/>
</dbReference>
<comment type="caution">
    <text evidence="7">The sequence shown here is derived from an EMBL/GenBank/DDBJ whole genome shotgun (WGS) entry which is preliminary data.</text>
</comment>
<evidence type="ECO:0000256" key="5">
    <source>
        <dbReference type="SAM" id="Phobius"/>
    </source>
</evidence>
<dbReference type="Proteomes" id="UP000536835">
    <property type="component" value="Unassembled WGS sequence"/>
</dbReference>
<sequence>MLTSLLFLLLGLVVLLAAGECLVRGAASLAKLANVPPLIIGLTVVAFGTSAPELVVTIQAVAGDAAGIAMGNIVGSNIANVLLVLGLPACIMPIAMVVPKLKRHAVALLLATAVFCGMVYWNGEVGLPEAIVFTLGMVAYFSLMAIEARSGHADAALEAEGILVEKPGIPQTIALTALGLIGLPIGATLLVTNGSEVASLMGVRDEVIGLTVVAFGTSLPELATVLAAALRRDASVSAGTIIGSNIFNMLFVGSAAGYVGTSTFSETALRLDLPVMLGATALITGLIFMRRDFGRTIGLLSITAYVAYILYTGLWAGAA</sequence>
<evidence type="ECO:0000256" key="3">
    <source>
        <dbReference type="ARBA" id="ARBA00022989"/>
    </source>
</evidence>
<evidence type="ECO:0000313" key="7">
    <source>
        <dbReference type="EMBL" id="NNU15301.1"/>
    </source>
</evidence>
<organism evidence="7 8">
    <name type="scientific">Parvularcula mediterranea</name>
    <dbReference type="NCBI Taxonomy" id="2732508"/>
    <lineage>
        <taxon>Bacteria</taxon>
        <taxon>Pseudomonadati</taxon>
        <taxon>Pseudomonadota</taxon>
        <taxon>Alphaproteobacteria</taxon>
        <taxon>Parvularculales</taxon>
        <taxon>Parvularculaceae</taxon>
        <taxon>Parvularcula</taxon>
    </lineage>
</organism>
<feature type="transmembrane region" description="Helical" evidence="5">
    <location>
        <begin position="105"/>
        <end position="121"/>
    </location>
</feature>
<keyword evidence="2 5" id="KW-0812">Transmembrane</keyword>
<protein>
    <submittedName>
        <fullName evidence="7">Calcium/sodium antiporter</fullName>
    </submittedName>
</protein>
<dbReference type="NCBIfam" id="TIGR00367">
    <property type="entry name" value="calcium/sodium antiporter"/>
    <property type="match status" value="1"/>
</dbReference>
<feature type="transmembrane region" description="Helical" evidence="5">
    <location>
        <begin position="173"/>
        <end position="195"/>
    </location>
</feature>
<dbReference type="EMBL" id="JABFCX010000002">
    <property type="protein sequence ID" value="NNU15301.1"/>
    <property type="molecule type" value="Genomic_DNA"/>
</dbReference>
<evidence type="ECO:0000256" key="4">
    <source>
        <dbReference type="ARBA" id="ARBA00023136"/>
    </source>
</evidence>
<dbReference type="GO" id="GO:0005262">
    <property type="term" value="F:calcium channel activity"/>
    <property type="evidence" value="ECO:0007669"/>
    <property type="project" value="TreeGrafter"/>
</dbReference>
<reference evidence="7 8" key="1">
    <citation type="submission" date="2020-05" db="EMBL/GenBank/DDBJ databases">
        <title>Parvularcula mediterraneae sp. nov., isolated from polypropylene straw from shallow seawater of the seashore of Laganas in Zakynthos island, Greece.</title>
        <authorList>
            <person name="Szabo I."/>
            <person name="Al-Omari J."/>
            <person name="Rado J."/>
            <person name="Szerdahelyi G.S."/>
        </authorList>
    </citation>
    <scope>NUCLEOTIDE SEQUENCE [LARGE SCALE GENOMIC DNA]</scope>
    <source>
        <strain evidence="7 8">ZS-1/3</strain>
    </source>
</reference>
<proteinExistence type="predicted"/>
<feature type="transmembrane region" description="Helical" evidence="5">
    <location>
        <begin position="273"/>
        <end position="289"/>
    </location>
</feature>
<dbReference type="RefSeq" id="WP_173196684.1">
    <property type="nucleotide sequence ID" value="NZ_JABFCX010000002.1"/>
</dbReference>
<feature type="transmembrane region" description="Helical" evidence="5">
    <location>
        <begin position="127"/>
        <end position="146"/>
    </location>
</feature>
<accession>A0A7Y3RJR1</accession>
<evidence type="ECO:0000259" key="6">
    <source>
        <dbReference type="Pfam" id="PF01699"/>
    </source>
</evidence>
<dbReference type="InterPro" id="IPR044880">
    <property type="entry name" value="NCX_ion-bd_dom_sf"/>
</dbReference>
<dbReference type="InterPro" id="IPR004481">
    <property type="entry name" value="K/Na/Ca-exchanger"/>
</dbReference>
<comment type="subcellular location">
    <subcellularLocation>
        <location evidence="1">Membrane</location>
        <topology evidence="1">Multi-pass membrane protein</topology>
    </subcellularLocation>
</comment>
<evidence type="ECO:0000313" key="8">
    <source>
        <dbReference type="Proteomes" id="UP000536835"/>
    </source>
</evidence>
<feature type="transmembrane region" description="Helical" evidence="5">
    <location>
        <begin position="78"/>
        <end position="98"/>
    </location>
</feature>
<feature type="domain" description="Sodium/calcium exchanger membrane region" evidence="6">
    <location>
        <begin position="173"/>
        <end position="311"/>
    </location>
</feature>
<gene>
    <name evidence="7" type="ORF">HK107_03045</name>
</gene>
<feature type="domain" description="Sodium/calcium exchanger membrane region" evidence="6">
    <location>
        <begin position="4"/>
        <end position="141"/>
    </location>
</feature>
<dbReference type="GO" id="GO:0008273">
    <property type="term" value="F:calcium, potassium:sodium antiporter activity"/>
    <property type="evidence" value="ECO:0007669"/>
    <property type="project" value="TreeGrafter"/>
</dbReference>
<evidence type="ECO:0000256" key="1">
    <source>
        <dbReference type="ARBA" id="ARBA00004141"/>
    </source>
</evidence>